<protein>
    <submittedName>
        <fullName evidence="7">Efflux RND transporter periplasmic adaptor subunit</fullName>
    </submittedName>
</protein>
<evidence type="ECO:0000256" key="2">
    <source>
        <dbReference type="SAM" id="Coils"/>
    </source>
</evidence>
<feature type="chain" id="PRO_5045283721" evidence="3">
    <location>
        <begin position="27"/>
        <end position="368"/>
    </location>
</feature>
<feature type="coiled-coil region" evidence="2">
    <location>
        <begin position="102"/>
        <end position="171"/>
    </location>
</feature>
<dbReference type="EMBL" id="JAEVLS010000005">
    <property type="protein sequence ID" value="MBM0107653.1"/>
    <property type="molecule type" value="Genomic_DNA"/>
</dbReference>
<evidence type="ECO:0000259" key="4">
    <source>
        <dbReference type="Pfam" id="PF25876"/>
    </source>
</evidence>
<evidence type="ECO:0000259" key="5">
    <source>
        <dbReference type="Pfam" id="PF25917"/>
    </source>
</evidence>
<feature type="domain" description="Multidrug resistance protein MdtA-like alpha-helical hairpin" evidence="4">
    <location>
        <begin position="106"/>
        <end position="175"/>
    </location>
</feature>
<dbReference type="PANTHER" id="PTHR30469:SF15">
    <property type="entry name" value="HLYD FAMILY OF SECRETION PROTEINS"/>
    <property type="match status" value="1"/>
</dbReference>
<feature type="signal peptide" evidence="3">
    <location>
        <begin position="1"/>
        <end position="26"/>
    </location>
</feature>
<evidence type="ECO:0000259" key="6">
    <source>
        <dbReference type="Pfam" id="PF25989"/>
    </source>
</evidence>
<sequence>MRPAIYVGVASALVAAIVMITGAGEADDAEPATDQSVLTVQTTSPQLAEWRDEVVAHGSIVAWHEATIGTELGGLRLIEVHVDVGSRVLAGELLARFDPASIEAELRERNAALAEAEAAMSEAEENAKRAESLRNTGALSSQEVTQYLTRAQTARAQLDSARARVESTRLRLRQTRVLAPDAGVISARTATLGSVAGAGDELFRLVRQNRLEWQAQIAAADLGRVQPGQKATATLPDGSMIEGTVRQVAPLLTQNLTAIAFVEFPPEVQLSSRAGMFVSGRIVTGASTGLSLPSTSIVVRDGREYAFVLDNNLVATQVPVRTGRRIGEHVEVLSGITPTQSVVLTGGGFLHDGDRVRVTAAAEQRAAR</sequence>
<feature type="domain" description="Multidrug resistance protein MdtA-like barrel-sandwich hybrid" evidence="5">
    <location>
        <begin position="66"/>
        <end position="206"/>
    </location>
</feature>
<proteinExistence type="inferred from homology"/>
<dbReference type="Pfam" id="PF25917">
    <property type="entry name" value="BSH_RND"/>
    <property type="match status" value="1"/>
</dbReference>
<reference evidence="7 8" key="1">
    <citation type="journal article" date="2021" name="Int. J. Syst. Evol. Microbiol.">
        <title>Steroidobacter gossypii sp. nov., isolated from soil of cotton cropping field.</title>
        <authorList>
            <person name="Huang R."/>
            <person name="Yang S."/>
            <person name="Zhen C."/>
            <person name="Liu W."/>
        </authorList>
    </citation>
    <scope>NUCLEOTIDE SEQUENCE [LARGE SCALE GENOMIC DNA]</scope>
    <source>
        <strain evidence="7 8">S1-65</strain>
    </source>
</reference>
<evidence type="ECO:0000313" key="7">
    <source>
        <dbReference type="EMBL" id="MBM0107653.1"/>
    </source>
</evidence>
<dbReference type="Gene3D" id="2.40.30.170">
    <property type="match status" value="1"/>
</dbReference>
<dbReference type="Pfam" id="PF25989">
    <property type="entry name" value="YknX_C"/>
    <property type="match status" value="1"/>
</dbReference>
<organism evidence="7 8">
    <name type="scientific">Steroidobacter gossypii</name>
    <dbReference type="NCBI Taxonomy" id="2805490"/>
    <lineage>
        <taxon>Bacteria</taxon>
        <taxon>Pseudomonadati</taxon>
        <taxon>Pseudomonadota</taxon>
        <taxon>Gammaproteobacteria</taxon>
        <taxon>Steroidobacterales</taxon>
        <taxon>Steroidobacteraceae</taxon>
        <taxon>Steroidobacter</taxon>
    </lineage>
</organism>
<dbReference type="Proteomes" id="UP000661077">
    <property type="component" value="Unassembled WGS sequence"/>
</dbReference>
<keyword evidence="8" id="KW-1185">Reference proteome</keyword>
<dbReference type="NCBIfam" id="TIGR01730">
    <property type="entry name" value="RND_mfp"/>
    <property type="match status" value="1"/>
</dbReference>
<dbReference type="InterPro" id="IPR006143">
    <property type="entry name" value="RND_pump_MFP"/>
</dbReference>
<evidence type="ECO:0000256" key="1">
    <source>
        <dbReference type="ARBA" id="ARBA00009477"/>
    </source>
</evidence>
<name>A0ABS1X350_9GAMM</name>
<dbReference type="Gene3D" id="1.10.287.470">
    <property type="entry name" value="Helix hairpin bin"/>
    <property type="match status" value="1"/>
</dbReference>
<dbReference type="InterPro" id="IPR058625">
    <property type="entry name" value="MdtA-like_BSH"/>
</dbReference>
<dbReference type="SUPFAM" id="SSF111369">
    <property type="entry name" value="HlyD-like secretion proteins"/>
    <property type="match status" value="1"/>
</dbReference>
<comment type="caution">
    <text evidence="7">The sequence shown here is derived from an EMBL/GenBank/DDBJ whole genome shotgun (WGS) entry which is preliminary data.</text>
</comment>
<keyword evidence="3" id="KW-0732">Signal</keyword>
<accession>A0ABS1X350</accession>
<dbReference type="PANTHER" id="PTHR30469">
    <property type="entry name" value="MULTIDRUG RESISTANCE PROTEIN MDTA"/>
    <property type="match status" value="1"/>
</dbReference>
<keyword evidence="2" id="KW-0175">Coiled coil</keyword>
<comment type="similarity">
    <text evidence="1">Belongs to the membrane fusion protein (MFP) (TC 8.A.1) family.</text>
</comment>
<evidence type="ECO:0000313" key="8">
    <source>
        <dbReference type="Proteomes" id="UP000661077"/>
    </source>
</evidence>
<dbReference type="InterPro" id="IPR058624">
    <property type="entry name" value="MdtA-like_HH"/>
</dbReference>
<evidence type="ECO:0000256" key="3">
    <source>
        <dbReference type="SAM" id="SignalP"/>
    </source>
</evidence>
<dbReference type="Pfam" id="PF25876">
    <property type="entry name" value="HH_MFP_RND"/>
    <property type="match status" value="1"/>
</dbReference>
<dbReference type="Gene3D" id="2.40.50.100">
    <property type="match status" value="1"/>
</dbReference>
<gene>
    <name evidence="7" type="ORF">JM946_23160</name>
</gene>
<dbReference type="InterPro" id="IPR058637">
    <property type="entry name" value="YknX-like_C"/>
</dbReference>
<dbReference type="Gene3D" id="2.40.420.20">
    <property type="match status" value="1"/>
</dbReference>
<feature type="domain" description="YknX-like C-terminal permuted SH3-like" evidence="6">
    <location>
        <begin position="290"/>
        <end position="358"/>
    </location>
</feature>